<evidence type="ECO:0000256" key="3">
    <source>
        <dbReference type="ARBA" id="ARBA00022475"/>
    </source>
</evidence>
<evidence type="ECO:0000256" key="1">
    <source>
        <dbReference type="ARBA" id="ARBA00004167"/>
    </source>
</evidence>
<dbReference type="eggNOG" id="COG1826">
    <property type="taxonomic scope" value="Bacteria"/>
</dbReference>
<dbReference type="Gene3D" id="1.20.5.3310">
    <property type="match status" value="1"/>
</dbReference>
<evidence type="ECO:0000256" key="12">
    <source>
        <dbReference type="SAM" id="MobiDB-lite"/>
    </source>
</evidence>
<keyword evidence="7 10" id="KW-1133">Transmembrane helix</keyword>
<evidence type="ECO:0000256" key="4">
    <source>
        <dbReference type="ARBA" id="ARBA00022519"/>
    </source>
</evidence>
<dbReference type="InterPro" id="IPR003369">
    <property type="entry name" value="TatA/B/E"/>
</dbReference>
<dbReference type="InterPro" id="IPR018448">
    <property type="entry name" value="TatB"/>
</dbReference>
<dbReference type="PANTHER" id="PTHR33162">
    <property type="entry name" value="SEC-INDEPENDENT PROTEIN TRANSLOCASE PROTEIN TATA, CHLOROPLASTIC"/>
    <property type="match status" value="1"/>
</dbReference>
<dbReference type="KEGG" id="smur:BWP33_04400"/>
<evidence type="ECO:0000313" key="13">
    <source>
        <dbReference type="EMBL" id="EFG30929.1"/>
    </source>
</evidence>
<keyword evidence="3 10" id="KW-1003">Cell membrane</keyword>
<comment type="function">
    <text evidence="10">Part of the twin-arginine translocation (Tat) system that transports large folded proteins containing a characteristic twin-arginine motif in their signal peptide across membranes. Together with TatC, TatB is part of a receptor directly interacting with Tat signal peptides. TatB may form an oligomeric binding site that transiently accommodates folded Tat precursor proteins before their translocation.</text>
</comment>
<dbReference type="PRINTS" id="PR01506">
    <property type="entry name" value="TATBPROTEIN"/>
</dbReference>
<evidence type="ECO:0000256" key="6">
    <source>
        <dbReference type="ARBA" id="ARBA00022927"/>
    </source>
</evidence>
<dbReference type="NCBIfam" id="TIGR01410">
    <property type="entry name" value="tatB"/>
    <property type="match status" value="1"/>
</dbReference>
<dbReference type="AlphaFoldDB" id="V9HL77"/>
<keyword evidence="11" id="KW-0175">Coiled coil</keyword>
<comment type="subunit">
    <text evidence="10">The Tat system comprises two distinct complexes: a TatABC complex, containing multiple copies of TatA, TatB and TatC subunits, and a separate TatA complex, containing only TatA subunits. Substrates initially bind to the TatABC complex, which probably triggers association of the separate TatA complex to form the active translocon.</text>
</comment>
<comment type="caution">
    <text evidence="13">The sequence shown here is derived from an EMBL/GenBank/DDBJ whole genome shotgun (WGS) entry which is preliminary data.</text>
</comment>
<evidence type="ECO:0000256" key="2">
    <source>
        <dbReference type="ARBA" id="ARBA00022448"/>
    </source>
</evidence>
<keyword evidence="6 10" id="KW-0653">Protein transport</keyword>
<evidence type="ECO:0000256" key="8">
    <source>
        <dbReference type="ARBA" id="ARBA00023010"/>
    </source>
</evidence>
<dbReference type="STRING" id="641147.HMPREF9021_01157"/>
<keyword evidence="2 10" id="KW-0813">Transport</keyword>
<reference evidence="13 14" key="2">
    <citation type="submission" date="2011-10" db="EMBL/GenBank/DDBJ databases">
        <title>The Genome Sequence of Simonsiella muelleri ATCC 29453.</title>
        <authorList>
            <consortium name="The Broad Institute Genome Sequencing Platform"/>
            <consortium name="The Broad Institute Genome Sequencing Center for Infectious Disease"/>
            <person name="Earl A."/>
            <person name="Ward D."/>
            <person name="Feldgarden M."/>
            <person name="Gevers D."/>
            <person name="Izard J."/>
            <person name="Baranova O.V."/>
            <person name="Blanton J.M."/>
            <person name="Tanner A.C."/>
            <person name="Dewhirst F."/>
            <person name="Young S.K."/>
            <person name="Zeng Q."/>
            <person name="Gargeya S."/>
            <person name="Fitzgerald M."/>
            <person name="Haas B."/>
            <person name="Abouelleil A."/>
            <person name="Alvarado L."/>
            <person name="Arachchi H.M."/>
            <person name="Berlin A."/>
            <person name="Brown A."/>
            <person name="Chapman S.B."/>
            <person name="Chen Z."/>
            <person name="Dunbar C."/>
            <person name="Freedman E."/>
            <person name="Gearin G."/>
            <person name="Goldberg J."/>
            <person name="Griggs A."/>
            <person name="Gujja S."/>
            <person name="Heiman D."/>
            <person name="Howarth C."/>
            <person name="Larson L."/>
            <person name="Lui A."/>
            <person name="MacDonald P.J.P."/>
            <person name="Montmayeur A."/>
            <person name="Murphy C."/>
            <person name="Neiman D."/>
            <person name="Pearson M."/>
            <person name="Priest M."/>
            <person name="Roberts A."/>
            <person name="Saif S."/>
            <person name="Shea T."/>
            <person name="Shenoy N."/>
            <person name="Sisk P."/>
            <person name="Stolte C."/>
            <person name="Sykes S."/>
            <person name="Wortman J."/>
            <person name="Nusbaum C."/>
            <person name="Birren B."/>
        </authorList>
    </citation>
    <scope>NUCLEOTIDE SEQUENCE [LARGE SCALE GENOMIC DNA]</scope>
    <source>
        <strain evidence="13 14">ATCC 29453</strain>
    </source>
</reference>
<accession>V9HL77</accession>
<evidence type="ECO:0000256" key="11">
    <source>
        <dbReference type="SAM" id="Coils"/>
    </source>
</evidence>
<dbReference type="EMBL" id="ADCY02000024">
    <property type="protein sequence ID" value="EFG30929.1"/>
    <property type="molecule type" value="Genomic_DNA"/>
</dbReference>
<sequence length="154" mass="17898">MFDFSFTEMLLAGVVALIVLGPERLPKVARFIGEWVGKIQRLATGVKSELTNHAEYTDLLNIKNQVQQTTQEIREDLRDFEEKIQTKTEAWKNLPEQKTPADFGVDEHGFPIFSGSPNTKSQIWQVKSLKKQSMSRKRDMRPRHRTTPKLRMRK</sequence>
<keyword evidence="14" id="KW-1185">Reference proteome</keyword>
<reference evidence="13 14" key="1">
    <citation type="submission" date="2010-03" db="EMBL/GenBank/DDBJ databases">
        <authorList>
            <consortium name="The Broad Institute Genome Sequencing Platform"/>
            <person name="Ward D."/>
            <person name="Earl A."/>
            <person name="Feldgarden M."/>
            <person name="Gevers D."/>
            <person name="Young S."/>
            <person name="Zeng Q."/>
            <person name="Koehrsen M."/>
            <person name="Alvarado L."/>
            <person name="Berlin A.M."/>
            <person name="Borenstein D."/>
            <person name="Chapman S.B."/>
            <person name="Chen Z."/>
            <person name="Engels R."/>
            <person name="Freedman E."/>
            <person name="Gellesch M."/>
            <person name="Goldberg J."/>
            <person name="Griggs A."/>
            <person name="Gujja S."/>
            <person name="Heilman E.R."/>
            <person name="Heiman D.I."/>
            <person name="Hepburn T.A."/>
            <person name="Howarth C."/>
            <person name="Jen D."/>
            <person name="Larson L."/>
            <person name="Mehta T."/>
            <person name="Park D."/>
            <person name="Pearson M."/>
            <person name="Richards J."/>
            <person name="Roberts A."/>
            <person name="Saif S."/>
            <person name="Shea T.D."/>
            <person name="Shenoy N."/>
            <person name="Sisk P."/>
            <person name="Stolte C."/>
            <person name="Sykes S.N."/>
            <person name="Walk T."/>
            <person name="White J."/>
            <person name="Yandava C."/>
            <person name="Izard J."/>
            <person name="Baranova O.V."/>
            <person name="Blanton J.M."/>
            <person name="Tanner A.C."/>
            <person name="Dewhirst F."/>
            <person name="Haas B."/>
            <person name="Nusbaum C."/>
            <person name="Birren B."/>
        </authorList>
    </citation>
    <scope>NUCLEOTIDE SEQUENCE [LARGE SCALE GENOMIC DNA]</scope>
    <source>
        <strain evidence="13 14">ATCC 29453</strain>
    </source>
</reference>
<dbReference type="GO" id="GO:0033281">
    <property type="term" value="C:TAT protein transport complex"/>
    <property type="evidence" value="ECO:0007669"/>
    <property type="project" value="UniProtKB-UniRule"/>
</dbReference>
<dbReference type="HAMAP" id="MF_00237">
    <property type="entry name" value="TatB"/>
    <property type="match status" value="1"/>
</dbReference>
<feature type="compositionally biased region" description="Basic residues" evidence="12">
    <location>
        <begin position="128"/>
        <end position="154"/>
    </location>
</feature>
<dbReference type="OrthoDB" id="9816005at2"/>
<evidence type="ECO:0000256" key="10">
    <source>
        <dbReference type="HAMAP-Rule" id="MF_00237"/>
    </source>
</evidence>
<dbReference type="HOGENOM" id="CLU_086034_1_1_4"/>
<feature type="region of interest" description="Disordered" evidence="12">
    <location>
        <begin position="116"/>
        <end position="154"/>
    </location>
</feature>
<dbReference type="Pfam" id="PF02416">
    <property type="entry name" value="TatA_B_E"/>
    <property type="match status" value="1"/>
</dbReference>
<evidence type="ECO:0000313" key="14">
    <source>
        <dbReference type="Proteomes" id="UP000017813"/>
    </source>
</evidence>
<protein>
    <recommendedName>
        <fullName evidence="10">Sec-independent protein translocase protein TatB</fullName>
    </recommendedName>
</protein>
<gene>
    <name evidence="10" type="primary">tatB</name>
    <name evidence="13" type="ORF">HMPREF9021_01157</name>
</gene>
<comment type="subcellular location">
    <subcellularLocation>
        <location evidence="10">Cell membrane</location>
        <topology evidence="10">Single-pass membrane protein</topology>
    </subcellularLocation>
    <subcellularLocation>
        <location evidence="1">Membrane</location>
        <topology evidence="1">Single-pass membrane protein</topology>
    </subcellularLocation>
</comment>
<dbReference type="RefSeq" id="WP_002641771.1">
    <property type="nucleotide sequence ID" value="NZ_CP019448.1"/>
</dbReference>
<evidence type="ECO:0000256" key="7">
    <source>
        <dbReference type="ARBA" id="ARBA00022989"/>
    </source>
</evidence>
<evidence type="ECO:0000256" key="9">
    <source>
        <dbReference type="ARBA" id="ARBA00023136"/>
    </source>
</evidence>
<dbReference type="PANTHER" id="PTHR33162:SF1">
    <property type="entry name" value="SEC-INDEPENDENT PROTEIN TRANSLOCASE PROTEIN TATA, CHLOROPLASTIC"/>
    <property type="match status" value="1"/>
</dbReference>
<dbReference type="GO" id="GO:0008320">
    <property type="term" value="F:protein transmembrane transporter activity"/>
    <property type="evidence" value="ECO:0007669"/>
    <property type="project" value="UniProtKB-UniRule"/>
</dbReference>
<name>V9HL77_9NEIS</name>
<organism evidence="13 14">
    <name type="scientific">Simonsiella muelleri ATCC 29453</name>
    <dbReference type="NCBI Taxonomy" id="641147"/>
    <lineage>
        <taxon>Bacteria</taxon>
        <taxon>Pseudomonadati</taxon>
        <taxon>Pseudomonadota</taxon>
        <taxon>Betaproteobacteria</taxon>
        <taxon>Neisseriales</taxon>
        <taxon>Neisseriaceae</taxon>
        <taxon>Simonsiella</taxon>
    </lineage>
</organism>
<keyword evidence="9 10" id="KW-0472">Membrane</keyword>
<feature type="coiled-coil region" evidence="11">
    <location>
        <begin position="63"/>
        <end position="90"/>
    </location>
</feature>
<evidence type="ECO:0000256" key="5">
    <source>
        <dbReference type="ARBA" id="ARBA00022692"/>
    </source>
</evidence>
<keyword evidence="8 10" id="KW-0811">Translocation</keyword>
<dbReference type="GO" id="GO:0043953">
    <property type="term" value="P:protein transport by the Tat complex"/>
    <property type="evidence" value="ECO:0007669"/>
    <property type="project" value="UniProtKB-UniRule"/>
</dbReference>
<proteinExistence type="inferred from homology"/>
<dbReference type="Proteomes" id="UP000017813">
    <property type="component" value="Unassembled WGS sequence"/>
</dbReference>
<feature type="compositionally biased region" description="Polar residues" evidence="12">
    <location>
        <begin position="116"/>
        <end position="125"/>
    </location>
</feature>
<keyword evidence="5 10" id="KW-0812">Transmembrane</keyword>
<keyword evidence="4" id="KW-0997">Cell inner membrane</keyword>
<comment type="similarity">
    <text evidence="10">Belongs to the TatB family.</text>
</comment>